<name>A0A8S5NCH4_9CAUD</name>
<organism evidence="1">
    <name type="scientific">Podoviridae sp. ctTZV6</name>
    <dbReference type="NCBI Taxonomy" id="2826556"/>
    <lineage>
        <taxon>Viruses</taxon>
        <taxon>Duplodnaviria</taxon>
        <taxon>Heunggongvirae</taxon>
        <taxon>Uroviricota</taxon>
        <taxon>Caudoviricetes</taxon>
    </lineage>
</organism>
<evidence type="ECO:0000313" key="1">
    <source>
        <dbReference type="EMBL" id="DAD92079.1"/>
    </source>
</evidence>
<dbReference type="EMBL" id="BK015127">
    <property type="protein sequence ID" value="DAD92079.1"/>
    <property type="molecule type" value="Genomic_DNA"/>
</dbReference>
<protein>
    <submittedName>
        <fullName evidence="1">Uncharacterized protein</fullName>
    </submittedName>
</protein>
<proteinExistence type="predicted"/>
<reference evidence="1" key="1">
    <citation type="journal article" date="2021" name="Proc. Natl. Acad. Sci. U.S.A.">
        <title>A Catalog of Tens of Thousands of Viruses from Human Metagenomes Reveals Hidden Associations with Chronic Diseases.</title>
        <authorList>
            <person name="Tisza M.J."/>
            <person name="Buck C.B."/>
        </authorList>
    </citation>
    <scope>NUCLEOTIDE SEQUENCE</scope>
    <source>
        <strain evidence="1">CtTZV6</strain>
    </source>
</reference>
<accession>A0A8S5NCH4</accession>
<sequence length="239" mass="26665">MAWNYFYGAYNNTGPYNNVVLGGAPGDTGPFGAPLATAHASGYGRGINFSDNGNYGVTFTLDLVSYSVTDAQQYVANGYYIGSTSETYNYFIIISKSTDNQQSWTQLTREKIFTHTGQMSFIYRAGWDGTARASQWSKFIQLSNDTTHVKIELQGEDVTLPHSNIYSIQQVIPDFRPWGIRKAGVLKSLNKDSGFLKIRKSNAWKDIPKYSYDKVGKENQGTSRIRKNGKWLGQGKIGD</sequence>